<accession>A0AC58KR99</accession>
<keyword evidence="1" id="KW-1185">Reference proteome</keyword>
<reference evidence="2" key="1">
    <citation type="submission" date="2025-08" db="UniProtKB">
        <authorList>
            <consortium name="RefSeq"/>
        </authorList>
    </citation>
    <scope>IDENTIFICATION</scope>
</reference>
<gene>
    <name evidence="2" type="primary">Tmem38b</name>
</gene>
<dbReference type="Proteomes" id="UP001732720">
    <property type="component" value="Chromosome 13"/>
</dbReference>
<organism evidence="1 2">
    <name type="scientific">Castor canadensis</name>
    <name type="common">American beaver</name>
    <dbReference type="NCBI Taxonomy" id="51338"/>
    <lineage>
        <taxon>Eukaryota</taxon>
        <taxon>Metazoa</taxon>
        <taxon>Chordata</taxon>
        <taxon>Craniata</taxon>
        <taxon>Vertebrata</taxon>
        <taxon>Euteleostomi</taxon>
        <taxon>Mammalia</taxon>
        <taxon>Eutheria</taxon>
        <taxon>Euarchontoglires</taxon>
        <taxon>Glires</taxon>
        <taxon>Rodentia</taxon>
        <taxon>Castorimorpha</taxon>
        <taxon>Castoridae</taxon>
        <taxon>Castor</taxon>
    </lineage>
</organism>
<dbReference type="RefSeq" id="XP_073907425.1">
    <property type="nucleotide sequence ID" value="XM_074051324.1"/>
</dbReference>
<proteinExistence type="predicted"/>
<protein>
    <submittedName>
        <fullName evidence="2">Trimeric intracellular cation channel type B</fullName>
    </submittedName>
</protein>
<sequence>MESPWDELTLAFSRTSMFPFFDIAHYLVSVMALKHQPGAVAMAWKNPLSSWFTAMLHCFGGGILSCILLAEPPLRFLANHTNILLASSIWYIIFFCPYDLVSHGYSFLPVQLLAAGMKEVTRTWKIVGGITHANSYYKNGWIVMIAIGWARGAGGTIITSFEQLIKGTWKPEGDEWLKMSYPSKVTLLGSVIFTFQHTNHLDISKHNLMFLYTIFLVTTKVTMMITETSMMTFAPLEDILSRMLFGWQQQFPLHEKESETKPSSNGSSAPKPTADTSNNIKKKHTKKTE</sequence>
<evidence type="ECO:0000313" key="1">
    <source>
        <dbReference type="Proteomes" id="UP001732720"/>
    </source>
</evidence>
<evidence type="ECO:0000313" key="2">
    <source>
        <dbReference type="RefSeq" id="XP_073907425.1"/>
    </source>
</evidence>
<name>A0AC58KR99_CASCN</name>